<dbReference type="PANTHER" id="PTHR33254:SF16">
    <property type="entry name" value="BLR3842 PROTEIN"/>
    <property type="match status" value="1"/>
</dbReference>
<evidence type="ECO:0000313" key="2">
    <source>
        <dbReference type="EMBL" id="MBA4709331.1"/>
    </source>
</evidence>
<feature type="binding site" evidence="1">
    <location>
        <position position="111"/>
    </location>
    <ligand>
        <name>Mg(2+)</name>
        <dbReference type="ChEBI" id="CHEBI:18420"/>
    </ligand>
</feature>
<keyword evidence="2" id="KW-0489">Methyltransferase</keyword>
<feature type="binding site" evidence="1">
    <location>
        <begin position="88"/>
        <end position="91"/>
    </location>
    <ligand>
        <name>substrate</name>
    </ligand>
</feature>
<evidence type="ECO:0000256" key="1">
    <source>
        <dbReference type="PIRSR" id="PIRSR605493-1"/>
    </source>
</evidence>
<dbReference type="PANTHER" id="PTHR33254">
    <property type="entry name" value="4-HYDROXY-4-METHYL-2-OXOGLUTARATE ALDOLASE 3-RELATED"/>
    <property type="match status" value="1"/>
</dbReference>
<dbReference type="AlphaFoldDB" id="A0A838YFF1"/>
<accession>A0A838YFF1</accession>
<dbReference type="CDD" id="cd16841">
    <property type="entry name" value="RraA_family"/>
    <property type="match status" value="1"/>
</dbReference>
<dbReference type="Pfam" id="PF03737">
    <property type="entry name" value="RraA-like"/>
    <property type="match status" value="1"/>
</dbReference>
<dbReference type="RefSeq" id="WP_181836386.1">
    <property type="nucleotide sequence ID" value="NZ_JACERN010000033.1"/>
</dbReference>
<dbReference type="EMBL" id="JACERN010000033">
    <property type="protein sequence ID" value="MBA4709331.1"/>
    <property type="molecule type" value="Genomic_DNA"/>
</dbReference>
<keyword evidence="2" id="KW-0808">Transferase</keyword>
<dbReference type="InterPro" id="IPR005493">
    <property type="entry name" value="RraA/RraA-like"/>
</dbReference>
<dbReference type="Gene3D" id="3.50.30.40">
    <property type="entry name" value="Ribonuclease E inhibitor RraA/RraA-like"/>
    <property type="match status" value="1"/>
</dbReference>
<comment type="cofactor">
    <cofactor evidence="1">
        <name>Mg(2+)</name>
        <dbReference type="ChEBI" id="CHEBI:18420"/>
    </cofactor>
</comment>
<dbReference type="GO" id="GO:0032259">
    <property type="term" value="P:methylation"/>
    <property type="evidence" value="ECO:0007669"/>
    <property type="project" value="UniProtKB-KW"/>
</dbReference>
<organism evidence="2 3">
    <name type="scientific">Aquitalea aquatica</name>
    <dbReference type="NCBI Taxonomy" id="3044273"/>
    <lineage>
        <taxon>Bacteria</taxon>
        <taxon>Pseudomonadati</taxon>
        <taxon>Pseudomonadota</taxon>
        <taxon>Betaproteobacteria</taxon>
        <taxon>Neisseriales</taxon>
        <taxon>Chromobacteriaceae</taxon>
        <taxon>Aquitalea</taxon>
    </lineage>
</organism>
<sequence>MSTSAFNQEQRTRCLTLGSATLYEASGLNCAVDPQIRPVWEGAALAAPAYPLVCSPGDNLSIHIALERAPAGSVLVVDAAGFIAGYWGEVLTVAAKAAGIAGLVINGGVRDVAAIGTHRFPVFSRGISVRGTVKASSPSVGQAMLFAGAPVALGDLVVADADGVIILPAAAITSTLQAAEARAEKENIMMQQLRQGVSTLELMGLSCWRERA</sequence>
<dbReference type="GO" id="GO:0008168">
    <property type="term" value="F:methyltransferase activity"/>
    <property type="evidence" value="ECO:0007669"/>
    <property type="project" value="UniProtKB-KW"/>
</dbReference>
<gene>
    <name evidence="2" type="ORF">H2Z84_13195</name>
</gene>
<feature type="binding site" evidence="1">
    <location>
        <position position="110"/>
    </location>
    <ligand>
        <name>substrate</name>
    </ligand>
</feature>
<name>A0A838YFF1_9NEIS</name>
<dbReference type="SUPFAM" id="SSF89562">
    <property type="entry name" value="RraA-like"/>
    <property type="match status" value="1"/>
</dbReference>
<dbReference type="Proteomes" id="UP000545606">
    <property type="component" value="Unassembled WGS sequence"/>
</dbReference>
<keyword evidence="3" id="KW-1185">Reference proteome</keyword>
<evidence type="ECO:0000313" key="3">
    <source>
        <dbReference type="Proteomes" id="UP000545606"/>
    </source>
</evidence>
<dbReference type="GO" id="GO:0046872">
    <property type="term" value="F:metal ion binding"/>
    <property type="evidence" value="ECO:0007669"/>
    <property type="project" value="UniProtKB-KW"/>
</dbReference>
<dbReference type="InterPro" id="IPR036704">
    <property type="entry name" value="RraA/RraA-like_sf"/>
</dbReference>
<comment type="caution">
    <text evidence="2">The sequence shown here is derived from an EMBL/GenBank/DDBJ whole genome shotgun (WGS) entry which is preliminary data.</text>
</comment>
<keyword evidence="1" id="KW-0479">Metal-binding</keyword>
<proteinExistence type="predicted"/>
<protein>
    <submittedName>
        <fullName evidence="2">Dimethylmenaquinone methyltransferase</fullName>
    </submittedName>
</protein>
<reference evidence="2 3" key="1">
    <citation type="submission" date="2020-07" db="EMBL/GenBank/DDBJ databases">
        <title>Draft genome sequence of violacein-producing bacteria and related species.</title>
        <authorList>
            <person name="Wilson H.S."/>
            <person name="De Leon M.E."/>
        </authorList>
    </citation>
    <scope>NUCLEOTIDE SEQUENCE [LARGE SCALE GENOMIC DNA]</scope>
    <source>
        <strain evidence="2 3">HSC-21Su07</strain>
    </source>
</reference>
<keyword evidence="1" id="KW-0460">Magnesium</keyword>